<evidence type="ECO:0000256" key="1">
    <source>
        <dbReference type="SAM" id="MobiDB-lite"/>
    </source>
</evidence>
<feature type="compositionally biased region" description="Basic and acidic residues" evidence="1">
    <location>
        <begin position="28"/>
        <end position="39"/>
    </location>
</feature>
<name>A0A2Z3JQL5_9DEIO</name>
<reference evidence="2 3" key="1">
    <citation type="submission" date="2018-05" db="EMBL/GenBank/DDBJ databases">
        <title>Complete Genome Sequence of Deinococcus sp. strain 17bor-2.</title>
        <authorList>
            <person name="Srinivasan S."/>
        </authorList>
    </citation>
    <scope>NUCLEOTIDE SEQUENCE [LARGE SCALE GENOMIC DNA]</scope>
    <source>
        <strain evidence="2 3">17bor-2</strain>
    </source>
</reference>
<dbReference type="AlphaFoldDB" id="A0A2Z3JQL5"/>
<dbReference type="RefSeq" id="WP_109826898.1">
    <property type="nucleotide sequence ID" value="NZ_CP029494.1"/>
</dbReference>
<evidence type="ECO:0000313" key="3">
    <source>
        <dbReference type="Proteomes" id="UP000245368"/>
    </source>
</evidence>
<dbReference type="EMBL" id="CP029494">
    <property type="protein sequence ID" value="AWN23234.1"/>
    <property type="molecule type" value="Genomic_DNA"/>
</dbReference>
<sequence length="66" mass="6943">MTDNNTDKHGINPGSAHETQVPPAPESAQRKGLDGHDVEVIGSMITSDPPSSNMGESSENQAADER</sequence>
<accession>A0A2Z3JQL5</accession>
<gene>
    <name evidence="2" type="ORF">DKM44_08355</name>
</gene>
<proteinExistence type="predicted"/>
<dbReference type="OrthoDB" id="71522at2"/>
<dbReference type="KEGG" id="dez:DKM44_08355"/>
<dbReference type="Proteomes" id="UP000245368">
    <property type="component" value="Chromosome"/>
</dbReference>
<evidence type="ECO:0008006" key="4">
    <source>
        <dbReference type="Google" id="ProtNLM"/>
    </source>
</evidence>
<feature type="region of interest" description="Disordered" evidence="1">
    <location>
        <begin position="1"/>
        <end position="66"/>
    </location>
</feature>
<organism evidence="2 3">
    <name type="scientific">Deinococcus irradiatisoli</name>
    <dbReference type="NCBI Taxonomy" id="2202254"/>
    <lineage>
        <taxon>Bacteria</taxon>
        <taxon>Thermotogati</taxon>
        <taxon>Deinococcota</taxon>
        <taxon>Deinococci</taxon>
        <taxon>Deinococcales</taxon>
        <taxon>Deinococcaceae</taxon>
        <taxon>Deinococcus</taxon>
    </lineage>
</organism>
<feature type="compositionally biased region" description="Basic and acidic residues" evidence="1">
    <location>
        <begin position="1"/>
        <end position="10"/>
    </location>
</feature>
<protein>
    <recommendedName>
        <fullName evidence="4">M-like protein</fullName>
    </recommendedName>
</protein>
<evidence type="ECO:0000313" key="2">
    <source>
        <dbReference type="EMBL" id="AWN23234.1"/>
    </source>
</evidence>
<feature type="compositionally biased region" description="Polar residues" evidence="1">
    <location>
        <begin position="44"/>
        <end position="66"/>
    </location>
</feature>
<keyword evidence="3" id="KW-1185">Reference proteome</keyword>